<dbReference type="FunFam" id="3.40.50.10880:FF:000001">
    <property type="entry name" value="Pantothenate kinase 4"/>
    <property type="match status" value="1"/>
</dbReference>
<evidence type="ECO:0000256" key="10">
    <source>
        <dbReference type="ARBA" id="ARBA00032948"/>
    </source>
</evidence>
<evidence type="ECO:0000256" key="6">
    <source>
        <dbReference type="ARBA" id="ARBA00022840"/>
    </source>
</evidence>
<sequence>MREQCLHNALFTDIYLKDKQRENEDSLHLFRSRIQKLDQLSVYDKWMALAKGVLAGNLFDWGAKAVVEMLESDSLSFDVALSKLQERPWLHDDLDRWLERMTSRPPYRCVGIFCDNSGADIVLGIIPLAREFLRQGTKVVLCANSEPVVNDITFLELNILIKRIAADCPIISQATKDGGLLVMETGQASPCLDLRFVDENLCSKLVELETDLLILEGMGRSIHTNLSTHFLCDSLKVALIKNNWLARRLGGGNMFSVVFKYDSN</sequence>
<keyword evidence="6" id="KW-0067">ATP-binding</keyword>
<feature type="domain" description="Damage-control phosphatase ARMT1-like metal-binding" evidence="12">
    <location>
        <begin position="7"/>
        <end position="253"/>
    </location>
</feature>
<name>A0A7J7K7E0_BUGNE</name>
<dbReference type="GO" id="GO:0005524">
    <property type="term" value="F:ATP binding"/>
    <property type="evidence" value="ECO:0007669"/>
    <property type="project" value="UniProtKB-KW"/>
</dbReference>
<keyword evidence="7" id="KW-0173">Coenzyme A biosynthesis</keyword>
<protein>
    <recommendedName>
        <fullName evidence="3">4'-phosphopantetheine phosphatase</fullName>
    </recommendedName>
    <alternativeName>
        <fullName evidence="10">Inactive pantothenic acid kinase 4</fullName>
    </alternativeName>
</protein>
<evidence type="ECO:0000256" key="9">
    <source>
        <dbReference type="ARBA" id="ARBA00029347"/>
    </source>
</evidence>
<dbReference type="EMBL" id="VXIV02001225">
    <property type="protein sequence ID" value="KAF6033841.1"/>
    <property type="molecule type" value="Genomic_DNA"/>
</dbReference>
<comment type="subunit">
    <text evidence="2">Homodimer. Interacts with PKM.</text>
</comment>
<dbReference type="Pfam" id="PF01937">
    <property type="entry name" value="ARMT1-like_dom"/>
    <property type="match status" value="1"/>
</dbReference>
<dbReference type="AlphaFoldDB" id="A0A7J7K7E0"/>
<dbReference type="GO" id="GO:0015937">
    <property type="term" value="P:coenzyme A biosynthetic process"/>
    <property type="evidence" value="ECO:0007669"/>
    <property type="project" value="UniProtKB-KW"/>
</dbReference>
<evidence type="ECO:0000256" key="1">
    <source>
        <dbReference type="ARBA" id="ARBA00001967"/>
    </source>
</evidence>
<comment type="cofactor">
    <cofactor evidence="1">
        <name>Ni(2+)</name>
        <dbReference type="ChEBI" id="CHEBI:49786"/>
    </cofactor>
</comment>
<comment type="catalytic activity">
    <reaction evidence="9">
        <text>(R)-4'-phospho-S-sulfopantetheine + H2O = (R)-S-sulfopantetheine + phosphate</text>
        <dbReference type="Rhea" id="RHEA:68340"/>
        <dbReference type="ChEBI" id="CHEBI:15377"/>
        <dbReference type="ChEBI" id="CHEBI:43474"/>
        <dbReference type="ChEBI" id="CHEBI:177302"/>
        <dbReference type="ChEBI" id="CHEBI:177303"/>
    </reaction>
    <physiologicalReaction direction="left-to-right" evidence="9">
        <dbReference type="Rhea" id="RHEA:68341"/>
    </physiologicalReaction>
</comment>
<dbReference type="Gene3D" id="3.40.50.10880">
    <property type="entry name" value="Uncharacterised protein PF01937, DUF89, domain 3"/>
    <property type="match status" value="1"/>
</dbReference>
<evidence type="ECO:0000256" key="5">
    <source>
        <dbReference type="ARBA" id="ARBA00022741"/>
    </source>
</evidence>
<keyword evidence="5" id="KW-0547">Nucleotide-binding</keyword>
<dbReference type="PANTHER" id="PTHR12280">
    <property type="entry name" value="PANTOTHENATE KINASE"/>
    <property type="match status" value="1"/>
</dbReference>
<accession>A0A7J7K7E0</accession>
<dbReference type="InterPro" id="IPR002791">
    <property type="entry name" value="ARMT1-like_metal-bd"/>
</dbReference>
<reference evidence="13" key="1">
    <citation type="submission" date="2020-06" db="EMBL/GenBank/DDBJ databases">
        <title>Draft genome of Bugula neritina, a colonial animal packing powerful symbionts and potential medicines.</title>
        <authorList>
            <person name="Rayko M."/>
        </authorList>
    </citation>
    <scope>NUCLEOTIDE SEQUENCE [LARGE SCALE GENOMIC DNA]</scope>
    <source>
        <strain evidence="13">Kwan_BN1</strain>
    </source>
</reference>
<dbReference type="InterPro" id="IPR004567">
    <property type="entry name" value="Type_II_PanK"/>
</dbReference>
<evidence type="ECO:0000256" key="2">
    <source>
        <dbReference type="ARBA" id="ARBA00011388"/>
    </source>
</evidence>
<dbReference type="OrthoDB" id="498611at2759"/>
<evidence type="ECO:0000313" key="14">
    <source>
        <dbReference type="Proteomes" id="UP000593567"/>
    </source>
</evidence>
<dbReference type="InterPro" id="IPR036075">
    <property type="entry name" value="ARMT-1-like_metal-bd_sf"/>
</dbReference>
<keyword evidence="4" id="KW-0533">Nickel</keyword>
<keyword evidence="14" id="KW-1185">Reference proteome</keyword>
<comment type="function">
    <text evidence="11">Phosphatase which shows a preference for 4'-phosphopantetheine and its oxidatively damaged forms (sulfonate or S-sulfonate), providing strong indirect evidence that the phosphatase activity pre-empts damage in the coenzyme A (CoA) pathway. Hydrolyzing excess 4'-phosphopantetheine could constitute a directed overflow mechanism to prevent its oxidation to the S-sulfonate, sulfonate, or other forms. Hydrolyzing 4'-phosphopantetheine sulfonate or S-sulfonate would forestall their conversion to inactive forms of CoA and acyl carrier protein. May play a role in the physiological regulation of CoA intracellular levels.</text>
</comment>
<evidence type="ECO:0000256" key="11">
    <source>
        <dbReference type="ARBA" id="ARBA00046055"/>
    </source>
</evidence>
<evidence type="ECO:0000256" key="8">
    <source>
        <dbReference type="ARBA" id="ARBA00023074"/>
    </source>
</evidence>
<evidence type="ECO:0000313" key="13">
    <source>
        <dbReference type="EMBL" id="KAF6033841.1"/>
    </source>
</evidence>
<gene>
    <name evidence="13" type="ORF">EB796_007851</name>
</gene>
<dbReference type="PANTHER" id="PTHR12280:SF20">
    <property type="entry name" value="4'-PHOSPHOPANTETHEINE PHOSPHATASE"/>
    <property type="match status" value="1"/>
</dbReference>
<proteinExistence type="predicted"/>
<dbReference type="Proteomes" id="UP000593567">
    <property type="component" value="Unassembled WGS sequence"/>
</dbReference>
<comment type="caution">
    <text evidence="13">The sequence shown here is derived from an EMBL/GenBank/DDBJ whole genome shotgun (WGS) entry which is preliminary data.</text>
</comment>
<dbReference type="GO" id="GO:0005829">
    <property type="term" value="C:cytosol"/>
    <property type="evidence" value="ECO:0007669"/>
    <property type="project" value="TreeGrafter"/>
</dbReference>
<organism evidence="13 14">
    <name type="scientific">Bugula neritina</name>
    <name type="common">Brown bryozoan</name>
    <name type="synonym">Sertularia neritina</name>
    <dbReference type="NCBI Taxonomy" id="10212"/>
    <lineage>
        <taxon>Eukaryota</taxon>
        <taxon>Metazoa</taxon>
        <taxon>Spiralia</taxon>
        <taxon>Lophotrochozoa</taxon>
        <taxon>Bryozoa</taxon>
        <taxon>Gymnolaemata</taxon>
        <taxon>Cheilostomatida</taxon>
        <taxon>Flustrina</taxon>
        <taxon>Buguloidea</taxon>
        <taxon>Bugulidae</taxon>
        <taxon>Bugula</taxon>
    </lineage>
</organism>
<dbReference type="GO" id="GO:0005634">
    <property type="term" value="C:nucleus"/>
    <property type="evidence" value="ECO:0007669"/>
    <property type="project" value="TreeGrafter"/>
</dbReference>
<evidence type="ECO:0000259" key="12">
    <source>
        <dbReference type="Pfam" id="PF01937"/>
    </source>
</evidence>
<keyword evidence="8" id="KW-0944">Nitration</keyword>
<dbReference type="GO" id="GO:0004594">
    <property type="term" value="F:pantothenate kinase activity"/>
    <property type="evidence" value="ECO:0007669"/>
    <property type="project" value="TreeGrafter"/>
</dbReference>
<evidence type="ECO:0000256" key="4">
    <source>
        <dbReference type="ARBA" id="ARBA00022596"/>
    </source>
</evidence>
<dbReference type="SUPFAM" id="SSF111321">
    <property type="entry name" value="AF1104-like"/>
    <property type="match status" value="1"/>
</dbReference>
<evidence type="ECO:0000256" key="7">
    <source>
        <dbReference type="ARBA" id="ARBA00022993"/>
    </source>
</evidence>
<evidence type="ECO:0000256" key="3">
    <source>
        <dbReference type="ARBA" id="ARBA00019490"/>
    </source>
</evidence>